<sequence>MESSIARVKYDLDAATTFLDQYLHLANCHMVEFFTESHWDKLLPKKLRNYLDVCELSEAVDNFWKYADGNYCDGRNARMLAAQSIHRVVYNKQIPDKGLLYRALIQVIIKQRFPDLPVSEGKLKGISSKCQNFDDYVKMADAILKIGVDQNSETYYEIQKDIDIKWKKIVMFYLLRLCLAQVIENVILLDRLLFLLENGFQKCYLVKLFDPVTSPRCHELLAQSQTANVKAPRRRKGGYKAGKSTARGTLQLTRRAAMTFAALLALALADTYEIGKSLADRDKKNSVMLI</sequence>
<gene>
    <name evidence="1" type="ORF">DCHRY22_LOCUS14457</name>
</gene>
<organism evidence="1 2">
    <name type="scientific">Danaus chrysippus</name>
    <name type="common">African queen</name>
    <dbReference type="NCBI Taxonomy" id="151541"/>
    <lineage>
        <taxon>Eukaryota</taxon>
        <taxon>Metazoa</taxon>
        <taxon>Ecdysozoa</taxon>
        <taxon>Arthropoda</taxon>
        <taxon>Hexapoda</taxon>
        <taxon>Insecta</taxon>
        <taxon>Pterygota</taxon>
        <taxon>Neoptera</taxon>
        <taxon>Endopterygota</taxon>
        <taxon>Lepidoptera</taxon>
        <taxon>Glossata</taxon>
        <taxon>Ditrysia</taxon>
        <taxon>Papilionoidea</taxon>
        <taxon>Nymphalidae</taxon>
        <taxon>Danainae</taxon>
        <taxon>Danaini</taxon>
        <taxon>Danaina</taxon>
        <taxon>Danaus</taxon>
        <taxon>Anosia</taxon>
    </lineage>
</organism>
<dbReference type="PANTHER" id="PTHR12496:SF9">
    <property type="entry name" value="METHYLTRANSFERASE-LIKE PROTEIN 25-RELATED"/>
    <property type="match status" value="1"/>
</dbReference>
<accession>A0A8J2R5U1</accession>
<proteinExistence type="predicted"/>
<evidence type="ECO:0000313" key="1">
    <source>
        <dbReference type="EMBL" id="CAG9582969.1"/>
    </source>
</evidence>
<comment type="caution">
    <text evidence="1">The sequence shown here is derived from an EMBL/GenBank/DDBJ whole genome shotgun (WGS) entry which is preliminary data.</text>
</comment>
<protein>
    <submittedName>
        <fullName evidence="1">(African queen) hypothetical protein</fullName>
    </submittedName>
</protein>
<dbReference type="Proteomes" id="UP000789524">
    <property type="component" value="Unassembled WGS sequence"/>
</dbReference>
<reference evidence="1" key="1">
    <citation type="submission" date="2021-09" db="EMBL/GenBank/DDBJ databases">
        <authorList>
            <person name="Martin H S."/>
        </authorList>
    </citation>
    <scope>NUCLEOTIDE SEQUENCE</scope>
</reference>
<dbReference type="OrthoDB" id="10258156at2759"/>
<dbReference type="AlphaFoldDB" id="A0A8J2R5U1"/>
<evidence type="ECO:0000313" key="2">
    <source>
        <dbReference type="Proteomes" id="UP000789524"/>
    </source>
</evidence>
<name>A0A8J2R5U1_9NEOP</name>
<dbReference type="EMBL" id="CAKASE010000081">
    <property type="protein sequence ID" value="CAG9582969.1"/>
    <property type="molecule type" value="Genomic_DNA"/>
</dbReference>
<keyword evidence="2" id="KW-1185">Reference proteome</keyword>
<dbReference type="InterPro" id="IPR052220">
    <property type="entry name" value="METTL25"/>
</dbReference>
<dbReference type="PANTHER" id="PTHR12496">
    <property type="entry name" value="CGI-41 METHYLTRANSFERASE"/>
    <property type="match status" value="1"/>
</dbReference>